<organism evidence="1 2">
    <name type="scientific">Araneus ventricosus</name>
    <name type="common">Orbweaver spider</name>
    <name type="synonym">Epeira ventricosa</name>
    <dbReference type="NCBI Taxonomy" id="182803"/>
    <lineage>
        <taxon>Eukaryota</taxon>
        <taxon>Metazoa</taxon>
        <taxon>Ecdysozoa</taxon>
        <taxon>Arthropoda</taxon>
        <taxon>Chelicerata</taxon>
        <taxon>Arachnida</taxon>
        <taxon>Araneae</taxon>
        <taxon>Araneomorphae</taxon>
        <taxon>Entelegynae</taxon>
        <taxon>Araneoidea</taxon>
        <taxon>Araneidae</taxon>
        <taxon>Araneus</taxon>
    </lineage>
</organism>
<reference evidence="1 2" key="1">
    <citation type="journal article" date="2019" name="Sci. Rep.">
        <title>Orb-weaving spider Araneus ventricosus genome elucidates the spidroin gene catalogue.</title>
        <authorList>
            <person name="Kono N."/>
            <person name="Nakamura H."/>
            <person name="Ohtoshi R."/>
            <person name="Moran D.A.P."/>
            <person name="Shinohara A."/>
            <person name="Yoshida Y."/>
            <person name="Fujiwara M."/>
            <person name="Mori M."/>
            <person name="Tomita M."/>
            <person name="Arakawa K."/>
        </authorList>
    </citation>
    <scope>NUCLEOTIDE SEQUENCE [LARGE SCALE GENOMIC DNA]</scope>
</reference>
<sequence length="97" mass="11494">MKKKSRKENVKKKSEKNESELGFLNYKNLNSKQVLRTQTVESMQLPDQFVKIKIHDVMPSFNPKEDEISLFLVLFEHQAKIMNIHTENQRTPRSMSM</sequence>
<proteinExistence type="predicted"/>
<evidence type="ECO:0000313" key="1">
    <source>
        <dbReference type="EMBL" id="GBN72932.1"/>
    </source>
</evidence>
<name>A0A4Y2RAW4_ARAVE</name>
<dbReference type="Proteomes" id="UP000499080">
    <property type="component" value="Unassembled WGS sequence"/>
</dbReference>
<dbReference type="AlphaFoldDB" id="A0A4Y2RAW4"/>
<gene>
    <name evidence="1" type="ORF">AVEN_262309_1</name>
</gene>
<evidence type="ECO:0000313" key="2">
    <source>
        <dbReference type="Proteomes" id="UP000499080"/>
    </source>
</evidence>
<keyword evidence="2" id="KW-1185">Reference proteome</keyword>
<accession>A0A4Y2RAW4</accession>
<dbReference type="OrthoDB" id="10063366at2759"/>
<protein>
    <submittedName>
        <fullName evidence="1">Uncharacterized protein</fullName>
    </submittedName>
</protein>
<comment type="caution">
    <text evidence="1">The sequence shown here is derived from an EMBL/GenBank/DDBJ whole genome shotgun (WGS) entry which is preliminary data.</text>
</comment>
<dbReference type="EMBL" id="BGPR01016421">
    <property type="protein sequence ID" value="GBN72932.1"/>
    <property type="molecule type" value="Genomic_DNA"/>
</dbReference>